<evidence type="ECO:0000313" key="10">
    <source>
        <dbReference type="Proteomes" id="UP001163687"/>
    </source>
</evidence>
<evidence type="ECO:0000256" key="5">
    <source>
        <dbReference type="HAMAP-Rule" id="MF_01341"/>
    </source>
</evidence>
<feature type="domain" description="Large ribosomal subunit protein uL15/eL18" evidence="8">
    <location>
        <begin position="77"/>
        <end position="144"/>
    </location>
</feature>
<feature type="region of interest" description="Disordered" evidence="7">
    <location>
        <begin position="1"/>
        <end position="68"/>
    </location>
</feature>
<protein>
    <recommendedName>
        <fullName evidence="5">Large ribosomal subunit protein uL15</fullName>
    </recommendedName>
</protein>
<dbReference type="SUPFAM" id="SSF52080">
    <property type="entry name" value="Ribosomal proteins L15p and L18e"/>
    <property type="match status" value="1"/>
</dbReference>
<comment type="subunit">
    <text evidence="5">Part of the 50S ribosomal subunit.</text>
</comment>
<accession>A0AA35GBE2</accession>
<dbReference type="GO" id="GO:0006412">
    <property type="term" value="P:translation"/>
    <property type="evidence" value="ECO:0007669"/>
    <property type="project" value="UniProtKB-UniRule"/>
</dbReference>
<evidence type="ECO:0000256" key="6">
    <source>
        <dbReference type="RuleBase" id="RU003888"/>
    </source>
</evidence>
<name>A0AA35GBE2_9FIRM</name>
<evidence type="ECO:0000256" key="1">
    <source>
        <dbReference type="ARBA" id="ARBA00007320"/>
    </source>
</evidence>
<comment type="function">
    <text evidence="5">Binds to the 23S rRNA.</text>
</comment>
<dbReference type="PANTHER" id="PTHR12934">
    <property type="entry name" value="50S RIBOSOMAL PROTEIN L15"/>
    <property type="match status" value="1"/>
</dbReference>
<dbReference type="InterPro" id="IPR005749">
    <property type="entry name" value="Ribosomal_uL15_bac-type"/>
</dbReference>
<evidence type="ECO:0000256" key="2">
    <source>
        <dbReference type="ARBA" id="ARBA00022884"/>
    </source>
</evidence>
<evidence type="ECO:0000259" key="8">
    <source>
        <dbReference type="Pfam" id="PF00828"/>
    </source>
</evidence>
<evidence type="ECO:0000256" key="3">
    <source>
        <dbReference type="ARBA" id="ARBA00022980"/>
    </source>
</evidence>
<dbReference type="GO" id="GO:0003735">
    <property type="term" value="F:structural constituent of ribosome"/>
    <property type="evidence" value="ECO:0007669"/>
    <property type="project" value="InterPro"/>
</dbReference>
<gene>
    <name evidence="5 9" type="primary">rplO</name>
    <name evidence="9" type="ORF">caldi_33290</name>
</gene>
<dbReference type="Gene3D" id="3.100.10.10">
    <property type="match status" value="1"/>
</dbReference>
<evidence type="ECO:0000313" key="9">
    <source>
        <dbReference type="EMBL" id="BDG62239.1"/>
    </source>
</evidence>
<dbReference type="NCBIfam" id="TIGR01071">
    <property type="entry name" value="rplO_bact"/>
    <property type="match status" value="1"/>
</dbReference>
<dbReference type="AlphaFoldDB" id="A0AA35GBE2"/>
<dbReference type="HAMAP" id="MF_01341">
    <property type="entry name" value="Ribosomal_uL15"/>
    <property type="match status" value="1"/>
</dbReference>
<evidence type="ECO:0000256" key="7">
    <source>
        <dbReference type="SAM" id="MobiDB-lite"/>
    </source>
</evidence>
<keyword evidence="3 5" id="KW-0689">Ribosomal protein</keyword>
<keyword evidence="10" id="KW-1185">Reference proteome</keyword>
<comment type="similarity">
    <text evidence="1 5 6">Belongs to the universal ribosomal protein uL15 family.</text>
</comment>
<dbReference type="EMBL" id="AP025628">
    <property type="protein sequence ID" value="BDG62239.1"/>
    <property type="molecule type" value="Genomic_DNA"/>
</dbReference>
<dbReference type="InterPro" id="IPR001196">
    <property type="entry name" value="Ribosomal_uL15_CS"/>
</dbReference>
<dbReference type="PANTHER" id="PTHR12934:SF11">
    <property type="entry name" value="LARGE RIBOSOMAL SUBUNIT PROTEIN UL15M"/>
    <property type="match status" value="1"/>
</dbReference>
<dbReference type="GO" id="GO:0022625">
    <property type="term" value="C:cytosolic large ribosomal subunit"/>
    <property type="evidence" value="ECO:0007669"/>
    <property type="project" value="TreeGrafter"/>
</dbReference>
<proteinExistence type="inferred from homology"/>
<dbReference type="GO" id="GO:0019843">
    <property type="term" value="F:rRNA binding"/>
    <property type="evidence" value="ECO:0007669"/>
    <property type="project" value="UniProtKB-UniRule"/>
</dbReference>
<keyword evidence="2 5" id="KW-0694">RNA-binding</keyword>
<organism evidence="9 10">
    <name type="scientific">Caldinitratiruptor microaerophilus</name>
    <dbReference type="NCBI Taxonomy" id="671077"/>
    <lineage>
        <taxon>Bacteria</taxon>
        <taxon>Bacillati</taxon>
        <taxon>Bacillota</taxon>
        <taxon>Clostridia</taxon>
        <taxon>Eubacteriales</taxon>
        <taxon>Symbiobacteriaceae</taxon>
        <taxon>Caldinitratiruptor</taxon>
    </lineage>
</organism>
<dbReference type="Proteomes" id="UP001163687">
    <property type="component" value="Chromosome"/>
</dbReference>
<dbReference type="KEGG" id="cmic:caldi_33290"/>
<dbReference type="InterPro" id="IPR021131">
    <property type="entry name" value="Ribosomal_uL15/eL18"/>
</dbReference>
<dbReference type="Pfam" id="PF00828">
    <property type="entry name" value="Ribosomal_L27A"/>
    <property type="match status" value="1"/>
</dbReference>
<evidence type="ECO:0000256" key="4">
    <source>
        <dbReference type="ARBA" id="ARBA00023274"/>
    </source>
</evidence>
<dbReference type="RefSeq" id="WP_264842833.1">
    <property type="nucleotide sequence ID" value="NZ_AP025628.1"/>
</dbReference>
<dbReference type="PROSITE" id="PS00475">
    <property type="entry name" value="RIBOSOMAL_L15"/>
    <property type="match status" value="1"/>
</dbReference>
<keyword evidence="4 5" id="KW-0687">Ribonucleoprotein</keyword>
<dbReference type="InterPro" id="IPR036227">
    <property type="entry name" value="Ribosomal_uL15/eL18_sf"/>
</dbReference>
<reference evidence="9" key="1">
    <citation type="submission" date="2022-03" db="EMBL/GenBank/DDBJ databases">
        <title>Complete genome sequence of Caldinitratiruptor microaerophilus.</title>
        <authorList>
            <person name="Mukaiyama R."/>
            <person name="Nishiyama T."/>
            <person name="Ueda K."/>
        </authorList>
    </citation>
    <scope>NUCLEOTIDE SEQUENCE</scope>
    <source>
        <strain evidence="9">JCM 16183</strain>
    </source>
</reference>
<sequence>MQLHDLRPAPGSKHPRKRVGRGIGSGHGKTATRGTKGQWARTGTSIRPGFEGGQMPLQRRTPKRGFTNAPFRKEYEVVNLSALERFEDGTVVTPELLRQARLVHGDRPVKILGRGDLARKLTVQAHAFSQSAMEKIAAAGGKAEILGQPGDDRPADEVK</sequence>
<keyword evidence="5" id="KW-0699">rRNA-binding</keyword>
<dbReference type="InterPro" id="IPR030878">
    <property type="entry name" value="Ribosomal_uL15"/>
</dbReference>